<keyword evidence="2" id="KW-0472">Membrane</keyword>
<proteinExistence type="predicted"/>
<feature type="region of interest" description="Disordered" evidence="1">
    <location>
        <begin position="120"/>
        <end position="176"/>
    </location>
</feature>
<evidence type="ECO:0000313" key="4">
    <source>
        <dbReference type="Proteomes" id="UP001206925"/>
    </source>
</evidence>
<organism evidence="3 4">
    <name type="scientific">Ambrosia artemisiifolia</name>
    <name type="common">Common ragweed</name>
    <dbReference type="NCBI Taxonomy" id="4212"/>
    <lineage>
        <taxon>Eukaryota</taxon>
        <taxon>Viridiplantae</taxon>
        <taxon>Streptophyta</taxon>
        <taxon>Embryophyta</taxon>
        <taxon>Tracheophyta</taxon>
        <taxon>Spermatophyta</taxon>
        <taxon>Magnoliopsida</taxon>
        <taxon>eudicotyledons</taxon>
        <taxon>Gunneridae</taxon>
        <taxon>Pentapetalae</taxon>
        <taxon>asterids</taxon>
        <taxon>campanulids</taxon>
        <taxon>Asterales</taxon>
        <taxon>Asteraceae</taxon>
        <taxon>Asteroideae</taxon>
        <taxon>Heliantheae alliance</taxon>
        <taxon>Heliantheae</taxon>
        <taxon>Ambrosia</taxon>
    </lineage>
</organism>
<evidence type="ECO:0000313" key="3">
    <source>
        <dbReference type="EMBL" id="KAI7746201.1"/>
    </source>
</evidence>
<feature type="non-terminal residue" evidence="3">
    <location>
        <position position="176"/>
    </location>
</feature>
<reference evidence="3" key="1">
    <citation type="submission" date="2022-06" db="EMBL/GenBank/DDBJ databases">
        <title>Uncovering the hologenomic basis of an extraordinary plant invasion.</title>
        <authorList>
            <person name="Bieker V.C."/>
            <person name="Martin M.D."/>
            <person name="Gilbert T."/>
            <person name="Hodgins K."/>
            <person name="Battlay P."/>
            <person name="Petersen B."/>
            <person name="Wilson J."/>
        </authorList>
    </citation>
    <scope>NUCLEOTIDE SEQUENCE</scope>
    <source>
        <strain evidence="3">AA19_3_7</strain>
        <tissue evidence="3">Leaf</tissue>
    </source>
</reference>
<evidence type="ECO:0000256" key="1">
    <source>
        <dbReference type="SAM" id="MobiDB-lite"/>
    </source>
</evidence>
<feature type="compositionally biased region" description="Acidic residues" evidence="1">
    <location>
        <begin position="147"/>
        <end position="157"/>
    </location>
</feature>
<comment type="caution">
    <text evidence="3">The sequence shown here is derived from an EMBL/GenBank/DDBJ whole genome shotgun (WGS) entry which is preliminary data.</text>
</comment>
<feature type="transmembrane region" description="Helical" evidence="2">
    <location>
        <begin position="66"/>
        <end position="87"/>
    </location>
</feature>
<accession>A0AAD5GN14</accession>
<name>A0AAD5GN14_AMBAR</name>
<evidence type="ECO:0000256" key="2">
    <source>
        <dbReference type="SAM" id="Phobius"/>
    </source>
</evidence>
<keyword evidence="4" id="KW-1185">Reference proteome</keyword>
<dbReference type="PANTHER" id="PTHR31963">
    <property type="entry name" value="RAS GUANINE NUCLEOTIDE EXCHANGE FACTOR K"/>
    <property type="match status" value="1"/>
</dbReference>
<dbReference type="Pfam" id="PF12056">
    <property type="entry name" value="DUF3537"/>
    <property type="match status" value="1"/>
</dbReference>
<dbReference type="InterPro" id="IPR021924">
    <property type="entry name" value="DUF3537"/>
</dbReference>
<protein>
    <submittedName>
        <fullName evidence="3">Uncharacterized protein</fullName>
    </submittedName>
</protein>
<dbReference type="PANTHER" id="PTHR31963:SF16">
    <property type="entry name" value="OS06G0635200 PROTEIN"/>
    <property type="match status" value="1"/>
</dbReference>
<dbReference type="AlphaFoldDB" id="A0AAD5GN14"/>
<gene>
    <name evidence="3" type="ORF">M8C21_016279</name>
</gene>
<sequence length="176" mass="19556">MGKNFTFNGVIEEIEVTKEWYYIGCPLPNITRLSTQLVADGSAHAMAHTAKKREKEGKRQLPLRTFFSIAPTMLVSVTLLASLMILLRSATRITHKAQGVSVTCLAAKWHVCATIDVFESPEADTETPPVTEDVGGEEDELHHRMDYDDDEDEDEDYSGGKKRTWLSPVAQGSSID</sequence>
<keyword evidence="2" id="KW-0812">Transmembrane</keyword>
<dbReference type="EMBL" id="JAMZMK010007018">
    <property type="protein sequence ID" value="KAI7746201.1"/>
    <property type="molecule type" value="Genomic_DNA"/>
</dbReference>
<dbReference type="Proteomes" id="UP001206925">
    <property type="component" value="Unassembled WGS sequence"/>
</dbReference>
<keyword evidence="2" id="KW-1133">Transmembrane helix</keyword>